<reference evidence="3 4" key="1">
    <citation type="submission" date="2018-11" db="EMBL/GenBank/DDBJ databases">
        <authorList>
            <person name="Mardanov A.V."/>
            <person name="Ravin N.V."/>
            <person name="Dedysh S.N."/>
        </authorList>
    </citation>
    <scope>NUCLEOTIDE SEQUENCE [LARGE SCALE GENOMIC DNA]</scope>
    <source>
        <strain evidence="3 4">AF10</strain>
    </source>
</reference>
<dbReference type="PANTHER" id="PTHR12526">
    <property type="entry name" value="GLYCOSYLTRANSFERASE"/>
    <property type="match status" value="1"/>
</dbReference>
<dbReference type="Pfam" id="PF13439">
    <property type="entry name" value="Glyco_transf_4"/>
    <property type="match status" value="1"/>
</dbReference>
<gene>
    <name evidence="3" type="ORF">GRAN_1710</name>
</gene>
<keyword evidence="4" id="KW-1185">Reference proteome</keyword>
<dbReference type="RefSeq" id="WP_128912402.1">
    <property type="nucleotide sequence ID" value="NZ_RDSM01000001.1"/>
</dbReference>
<evidence type="ECO:0000313" key="4">
    <source>
        <dbReference type="Proteomes" id="UP000289437"/>
    </source>
</evidence>
<name>A0A4Q0T6V5_9BACT</name>
<dbReference type="GO" id="GO:0016757">
    <property type="term" value="F:glycosyltransferase activity"/>
    <property type="evidence" value="ECO:0007669"/>
    <property type="project" value="InterPro"/>
</dbReference>
<dbReference type="Pfam" id="PF00534">
    <property type="entry name" value="Glycos_transf_1"/>
    <property type="match status" value="1"/>
</dbReference>
<dbReference type="OrthoDB" id="9814612at2"/>
<sequence>MPDQRRRVLFVDHTAVLGGGELALLALLRELDRSLFDPVVLLLSDGPLIQELEGLAETHVLALPDEILKARRDDLSSPGFLWTKLVIALRYLHSFSRLVRKLRPRLIHSNSLKADVLTGIVAAYSRIPQIWHIRDRISEDYLPSSVVALFRIACQLLPNALIANSRSTLESLHLGSETVGVVISSGIDLKPFVDSKKREHFTLEQSSAANPIQIGIIGRICAWKGQDVFLRSAGIVHEFFPNAHYHIVGGPLFEELEFEKQLHDMAATLGLSRQVTFAGFRRDIPDYVSGLDIVVHASTIPEPFGQVIVQGMAAGKPVIATEGGGPSEIVEDGVTGFLVPRNNATALAGAIMHILNNPKAAQIVAERGQKEALQRYGSEITTRKVEELYKELLAG</sequence>
<reference evidence="4" key="2">
    <citation type="submission" date="2019-02" db="EMBL/GenBank/DDBJ databases">
        <title>Granulicella sibirica sp. nov., a psychrotolerant acidobacterium isolated from an organic soil layer in forested tundra, West Siberia.</title>
        <authorList>
            <person name="Oshkin I.Y."/>
            <person name="Kulichevskaya I.S."/>
            <person name="Rijpstra W.I.C."/>
            <person name="Sinninghe Damste J.S."/>
            <person name="Rakitin A.L."/>
            <person name="Ravin N.V."/>
            <person name="Dedysh S.N."/>
        </authorList>
    </citation>
    <scope>NUCLEOTIDE SEQUENCE [LARGE SCALE GENOMIC DNA]</scope>
    <source>
        <strain evidence="4">AF10</strain>
    </source>
</reference>
<dbReference type="Proteomes" id="UP000289437">
    <property type="component" value="Unassembled WGS sequence"/>
</dbReference>
<comment type="caution">
    <text evidence="3">The sequence shown here is derived from an EMBL/GenBank/DDBJ whole genome shotgun (WGS) entry which is preliminary data.</text>
</comment>
<dbReference type="EMBL" id="RDSM01000001">
    <property type="protein sequence ID" value="RXH58400.1"/>
    <property type="molecule type" value="Genomic_DNA"/>
</dbReference>
<proteinExistence type="predicted"/>
<accession>A0A4Q0T6V5</accession>
<keyword evidence="3" id="KW-0808">Transferase</keyword>
<dbReference type="CDD" id="cd03801">
    <property type="entry name" value="GT4_PimA-like"/>
    <property type="match status" value="1"/>
</dbReference>
<dbReference type="InterPro" id="IPR028098">
    <property type="entry name" value="Glyco_trans_4-like_N"/>
</dbReference>
<evidence type="ECO:0000313" key="3">
    <source>
        <dbReference type="EMBL" id="RXH58400.1"/>
    </source>
</evidence>
<dbReference type="InterPro" id="IPR001296">
    <property type="entry name" value="Glyco_trans_1"/>
</dbReference>
<evidence type="ECO:0000259" key="2">
    <source>
        <dbReference type="Pfam" id="PF13439"/>
    </source>
</evidence>
<dbReference type="AlphaFoldDB" id="A0A4Q0T6V5"/>
<dbReference type="Gene3D" id="3.40.50.2000">
    <property type="entry name" value="Glycogen Phosphorylase B"/>
    <property type="match status" value="2"/>
</dbReference>
<evidence type="ECO:0000259" key="1">
    <source>
        <dbReference type="Pfam" id="PF00534"/>
    </source>
</evidence>
<feature type="domain" description="Glycosyltransferase subfamily 4-like N-terminal" evidence="2">
    <location>
        <begin position="18"/>
        <end position="189"/>
    </location>
</feature>
<protein>
    <submittedName>
        <fullName evidence="3">Glycosyltransferase</fullName>
    </submittedName>
</protein>
<dbReference type="SUPFAM" id="SSF53756">
    <property type="entry name" value="UDP-Glycosyltransferase/glycogen phosphorylase"/>
    <property type="match status" value="1"/>
</dbReference>
<feature type="domain" description="Glycosyl transferase family 1" evidence="1">
    <location>
        <begin position="209"/>
        <end position="370"/>
    </location>
</feature>
<organism evidence="3 4">
    <name type="scientific">Granulicella sibirica</name>
    <dbReference type="NCBI Taxonomy" id="2479048"/>
    <lineage>
        <taxon>Bacteria</taxon>
        <taxon>Pseudomonadati</taxon>
        <taxon>Acidobacteriota</taxon>
        <taxon>Terriglobia</taxon>
        <taxon>Terriglobales</taxon>
        <taxon>Acidobacteriaceae</taxon>
        <taxon>Granulicella</taxon>
    </lineage>
</organism>